<dbReference type="GO" id="GO:0032991">
    <property type="term" value="C:protein-containing complex"/>
    <property type="evidence" value="ECO:0007669"/>
    <property type="project" value="UniProtKB-ARBA"/>
</dbReference>
<dbReference type="InterPro" id="IPR047575">
    <property type="entry name" value="Sm"/>
</dbReference>
<dbReference type="Proteomes" id="UP000192639">
    <property type="component" value="Unassembled WGS sequence"/>
</dbReference>
<organism evidence="2 3">
    <name type="scientific">Enterospora canceri</name>
    <dbReference type="NCBI Taxonomy" id="1081671"/>
    <lineage>
        <taxon>Eukaryota</taxon>
        <taxon>Fungi</taxon>
        <taxon>Fungi incertae sedis</taxon>
        <taxon>Microsporidia</taxon>
        <taxon>Enterocytozoonidae</taxon>
        <taxon>Enterospora</taxon>
    </lineage>
</organism>
<dbReference type="InterPro" id="IPR010920">
    <property type="entry name" value="LSM_dom_sf"/>
</dbReference>
<protein>
    <recommendedName>
        <fullName evidence="1">Sm domain-containing protein</fullName>
    </recommendedName>
</protein>
<dbReference type="SUPFAM" id="SSF50182">
    <property type="entry name" value="Sm-like ribonucleoproteins"/>
    <property type="match status" value="1"/>
</dbReference>
<dbReference type="Gene3D" id="2.30.30.100">
    <property type="match status" value="1"/>
</dbReference>
<dbReference type="VEuPathDB" id="MicrosporidiaDB:ECANGB1_2044"/>
<dbReference type="SMART" id="SM00651">
    <property type="entry name" value="Sm"/>
    <property type="match status" value="1"/>
</dbReference>
<dbReference type="EMBL" id="LWDP01000071">
    <property type="protein sequence ID" value="ORD93532.1"/>
    <property type="molecule type" value="Genomic_DNA"/>
</dbReference>
<dbReference type="Pfam" id="PF01423">
    <property type="entry name" value="LSM"/>
    <property type="match status" value="1"/>
</dbReference>
<dbReference type="GO" id="GO:0003723">
    <property type="term" value="F:RNA binding"/>
    <property type="evidence" value="ECO:0007669"/>
    <property type="project" value="InterPro"/>
</dbReference>
<proteinExistence type="predicted"/>
<name>A0A1Y1S558_9MICR</name>
<dbReference type="OrthoDB" id="2146at2759"/>
<evidence type="ECO:0000313" key="2">
    <source>
        <dbReference type="EMBL" id="ORD93532.1"/>
    </source>
</evidence>
<reference evidence="2 3" key="1">
    <citation type="journal article" date="2017" name="Environ. Microbiol.">
        <title>Decay of the glycolytic pathway and adaptation to intranuclear parasitism within Enterocytozoonidae microsporidia.</title>
        <authorList>
            <person name="Wiredu Boakye D."/>
            <person name="Jaroenlak P."/>
            <person name="Prachumwat A."/>
            <person name="Williams T.A."/>
            <person name="Bateman K.S."/>
            <person name="Itsathitphaisarn O."/>
            <person name="Sritunyalucksana K."/>
            <person name="Paszkiewicz K.H."/>
            <person name="Moore K.A."/>
            <person name="Stentiford G.D."/>
            <person name="Williams B.A."/>
        </authorList>
    </citation>
    <scope>NUCLEOTIDE SEQUENCE [LARGE SCALE GENOMIC DNA]</scope>
    <source>
        <strain evidence="2 3">GB1</strain>
    </source>
</reference>
<dbReference type="CDD" id="cd00600">
    <property type="entry name" value="Sm_like"/>
    <property type="match status" value="1"/>
</dbReference>
<sequence length="67" mass="7674">MDLMKYLNKKAGSEIKVHTLTGETYRGILVGFDVYVNMKMKDCRINEGDSLEWVVVNGMQVVYVDLD</sequence>
<gene>
    <name evidence="2" type="ORF">ECANGB1_2044</name>
</gene>
<dbReference type="PROSITE" id="PS52002">
    <property type="entry name" value="SM"/>
    <property type="match status" value="1"/>
</dbReference>
<dbReference type="AlphaFoldDB" id="A0A1Y1S558"/>
<feature type="domain" description="Sm" evidence="1">
    <location>
        <begin position="2"/>
        <end position="67"/>
    </location>
</feature>
<evidence type="ECO:0000259" key="1">
    <source>
        <dbReference type="PROSITE" id="PS52002"/>
    </source>
</evidence>
<evidence type="ECO:0000313" key="3">
    <source>
        <dbReference type="Proteomes" id="UP000192639"/>
    </source>
</evidence>
<comment type="caution">
    <text evidence="2">The sequence shown here is derived from an EMBL/GenBank/DDBJ whole genome shotgun (WGS) entry which is preliminary data.</text>
</comment>
<keyword evidence="3" id="KW-1185">Reference proteome</keyword>
<dbReference type="InterPro" id="IPR001163">
    <property type="entry name" value="Sm_dom_euk/arc"/>
</dbReference>
<accession>A0A1Y1S558</accession>